<gene>
    <name evidence="1" type="ORF">L6164_012470</name>
</gene>
<comment type="caution">
    <text evidence="1">The sequence shown here is derived from an EMBL/GenBank/DDBJ whole genome shotgun (WGS) entry which is preliminary data.</text>
</comment>
<dbReference type="EMBL" id="CM039430">
    <property type="protein sequence ID" value="KAI4345338.1"/>
    <property type="molecule type" value="Genomic_DNA"/>
</dbReference>
<reference evidence="1 2" key="1">
    <citation type="journal article" date="2022" name="DNA Res.">
        <title>Chromosomal-level genome assembly of the orchid tree Bauhinia variegata (Leguminosae; Cercidoideae) supports the allotetraploid origin hypothesis of Bauhinia.</title>
        <authorList>
            <person name="Zhong Y."/>
            <person name="Chen Y."/>
            <person name="Zheng D."/>
            <person name="Pang J."/>
            <person name="Liu Y."/>
            <person name="Luo S."/>
            <person name="Meng S."/>
            <person name="Qian L."/>
            <person name="Wei D."/>
            <person name="Dai S."/>
            <person name="Zhou R."/>
        </authorList>
    </citation>
    <scope>NUCLEOTIDE SEQUENCE [LARGE SCALE GENOMIC DNA]</scope>
    <source>
        <strain evidence="1">BV-YZ2020</strain>
    </source>
</reference>
<dbReference type="Proteomes" id="UP000828941">
    <property type="component" value="Chromosome 5"/>
</dbReference>
<organism evidence="1 2">
    <name type="scientific">Bauhinia variegata</name>
    <name type="common">Purple orchid tree</name>
    <name type="synonym">Phanera variegata</name>
    <dbReference type="NCBI Taxonomy" id="167791"/>
    <lineage>
        <taxon>Eukaryota</taxon>
        <taxon>Viridiplantae</taxon>
        <taxon>Streptophyta</taxon>
        <taxon>Embryophyta</taxon>
        <taxon>Tracheophyta</taxon>
        <taxon>Spermatophyta</taxon>
        <taxon>Magnoliopsida</taxon>
        <taxon>eudicotyledons</taxon>
        <taxon>Gunneridae</taxon>
        <taxon>Pentapetalae</taxon>
        <taxon>rosids</taxon>
        <taxon>fabids</taxon>
        <taxon>Fabales</taxon>
        <taxon>Fabaceae</taxon>
        <taxon>Cercidoideae</taxon>
        <taxon>Cercideae</taxon>
        <taxon>Bauhiniinae</taxon>
        <taxon>Bauhinia</taxon>
    </lineage>
</organism>
<proteinExistence type="predicted"/>
<name>A0ACB9P9M8_BAUVA</name>
<keyword evidence="2" id="KW-1185">Reference proteome</keyword>
<evidence type="ECO:0000313" key="1">
    <source>
        <dbReference type="EMBL" id="KAI4345338.1"/>
    </source>
</evidence>
<accession>A0ACB9P9M8</accession>
<sequence>MDHQNELSGNGSHKVSSNMESNNRRKQLMGRQIILDYDTEDVNKMADAFIKSFRRQLKIEREESFKRSQDMISRGS</sequence>
<protein>
    <submittedName>
        <fullName evidence="1">Uncharacterized protein</fullName>
    </submittedName>
</protein>
<evidence type="ECO:0000313" key="2">
    <source>
        <dbReference type="Proteomes" id="UP000828941"/>
    </source>
</evidence>